<evidence type="ECO:0000256" key="6">
    <source>
        <dbReference type="ARBA" id="ARBA00022884"/>
    </source>
</evidence>
<dbReference type="InterPro" id="IPR029063">
    <property type="entry name" value="SAM-dependent_MTases_sf"/>
</dbReference>
<evidence type="ECO:0000256" key="4">
    <source>
        <dbReference type="ARBA" id="ARBA00022691"/>
    </source>
</evidence>
<keyword evidence="1 9" id="KW-0820">tRNA-binding</keyword>
<dbReference type="EMBL" id="CP075154">
    <property type="protein sequence ID" value="UTX43822.1"/>
    <property type="molecule type" value="Genomic_DNA"/>
</dbReference>
<dbReference type="Pfam" id="PF02005">
    <property type="entry name" value="TRM"/>
    <property type="match status" value="1"/>
</dbReference>
<reference evidence="10" key="1">
    <citation type="submission" date="2021-05" db="EMBL/GenBank/DDBJ databases">
        <title>Encephalitozoon hellem ATCC 50604 Complete Genome.</title>
        <authorList>
            <person name="Mascarenhas dos Santos A.C."/>
            <person name="Julian A.T."/>
            <person name="Pombert J.-F."/>
        </authorList>
    </citation>
    <scope>NUCLEOTIDE SEQUENCE</scope>
    <source>
        <strain evidence="10">ATCC 50604</strain>
    </source>
</reference>
<dbReference type="SUPFAM" id="SSF53335">
    <property type="entry name" value="S-adenosyl-L-methionine-dependent methyltransferases"/>
    <property type="match status" value="1"/>
</dbReference>
<dbReference type="Proteomes" id="UP001059546">
    <property type="component" value="Chromosome VIII"/>
</dbReference>
<protein>
    <recommendedName>
        <fullName evidence="7 9">tRNA (guanine(26)-N(2))-dimethyltransferase</fullName>
        <ecNumber evidence="7 9">2.1.1.216</ecNumber>
    </recommendedName>
</protein>
<evidence type="ECO:0000313" key="11">
    <source>
        <dbReference type="Proteomes" id="UP001059546"/>
    </source>
</evidence>
<name>A0A9Q9FA38_ENCHE</name>
<evidence type="ECO:0000256" key="3">
    <source>
        <dbReference type="ARBA" id="ARBA00022679"/>
    </source>
</evidence>
<dbReference type="PANTHER" id="PTHR10631:SF3">
    <property type="entry name" value="TRNA (GUANINE(26)-N(2))-DIMETHYLTRANSFERASE"/>
    <property type="match status" value="1"/>
</dbReference>
<dbReference type="AlphaFoldDB" id="A0A9Q9FA38"/>
<gene>
    <name evidence="10" type="ORF">GPU96_08g15960</name>
</gene>
<evidence type="ECO:0000256" key="7">
    <source>
        <dbReference type="ARBA" id="ARBA00039099"/>
    </source>
</evidence>
<dbReference type="GO" id="GO:0160104">
    <property type="term" value="F:tRNA (guanine(26)-N2)-dimethyltransferase activity"/>
    <property type="evidence" value="ECO:0007669"/>
    <property type="project" value="UniProtKB-UniRule"/>
</dbReference>
<dbReference type="Gene3D" id="3.40.50.150">
    <property type="entry name" value="Vaccinia Virus protein VP39"/>
    <property type="match status" value="1"/>
</dbReference>
<comment type="catalytic activity">
    <reaction evidence="8 9">
        <text>guanosine(26) in tRNA + 2 S-adenosyl-L-methionine = N(2)-dimethylguanosine(26) in tRNA + 2 S-adenosyl-L-homocysteine + 2 H(+)</text>
        <dbReference type="Rhea" id="RHEA:43140"/>
        <dbReference type="Rhea" id="RHEA-COMP:10359"/>
        <dbReference type="Rhea" id="RHEA-COMP:10360"/>
        <dbReference type="ChEBI" id="CHEBI:15378"/>
        <dbReference type="ChEBI" id="CHEBI:57856"/>
        <dbReference type="ChEBI" id="CHEBI:59789"/>
        <dbReference type="ChEBI" id="CHEBI:74269"/>
        <dbReference type="ChEBI" id="CHEBI:74513"/>
        <dbReference type="EC" id="2.1.1.216"/>
    </reaction>
</comment>
<evidence type="ECO:0000256" key="9">
    <source>
        <dbReference type="PROSITE-ProRule" id="PRU00958"/>
    </source>
</evidence>
<keyword evidence="6 9" id="KW-0694">RNA-binding</keyword>
<dbReference type="PANTHER" id="PTHR10631">
    <property type="entry name" value="N 2 ,N 2 -DIMETHYLGUANOSINE TRNA METHYLTRANSFERASE"/>
    <property type="match status" value="1"/>
</dbReference>
<dbReference type="PROSITE" id="PS51626">
    <property type="entry name" value="SAM_MT_TRM1"/>
    <property type="match status" value="1"/>
</dbReference>
<dbReference type="GO" id="GO:0002940">
    <property type="term" value="P:tRNA N2-guanine methylation"/>
    <property type="evidence" value="ECO:0007669"/>
    <property type="project" value="TreeGrafter"/>
</dbReference>
<dbReference type="GO" id="GO:0000049">
    <property type="term" value="F:tRNA binding"/>
    <property type="evidence" value="ECO:0007669"/>
    <property type="project" value="UniProtKB-UniRule"/>
</dbReference>
<dbReference type="EC" id="2.1.1.216" evidence="7 9"/>
<dbReference type="FunFam" id="3.30.56.70:FF:000001">
    <property type="entry name" value="tRNA (guanine(26)-N(2))-dimethyltransferase"/>
    <property type="match status" value="1"/>
</dbReference>
<keyword evidence="3 9" id="KW-0808">Transferase</keyword>
<dbReference type="Gene3D" id="3.30.56.70">
    <property type="entry name" value="N2,N2-dimethylguanosine tRNA methyltransferase, C-terminal domain"/>
    <property type="match status" value="1"/>
</dbReference>
<accession>A0A9Q9FA38</accession>
<evidence type="ECO:0000256" key="2">
    <source>
        <dbReference type="ARBA" id="ARBA00022603"/>
    </source>
</evidence>
<keyword evidence="5 9" id="KW-0819">tRNA processing</keyword>
<sequence length="459" mass="51411">MGEAQNADAREYMDFSGYPILRTILTPMEGKGDTKETIVEESTAIVKNEWTFFNPAQKLNRDISVEVIKECFKDKDTVRILDAMSATGLRGIRYLKEISNSTVYLNDISQSSIDAIKSNMLLNGIGEVEYFESNLQDIKASGRSRANIIRSDCNVLMGSLPCFFDVIDIDPFGSCSEYIDNALRAIRHKGIICLTATDKGVLCSNEKKCLIKYSTAIMRGIGMNETPLRTIVSLVSRQASKFGCSVEPVMSLSIDFYVRMFLRVIRRNPKSVIERNSLVLMCSCHNIAEISGGQKEIDNRCGNCSRRMKLCGPFWNGPLNDMDTVRNVLNGADESNKRLVGVLRYLEQELPTMFYYEIPRLCSILGISTIKQSRLMHALANMGYLVSYTHAELNAIKTDAPIDLINRVLLLNDSDDQEKIKEAGVKFDGNESVKALEAKELFKGLLRSGMGPLSLPRRH</sequence>
<keyword evidence="2 9" id="KW-0489">Methyltransferase</keyword>
<evidence type="ECO:0000256" key="8">
    <source>
        <dbReference type="ARBA" id="ARBA00051897"/>
    </source>
</evidence>
<comment type="similarity">
    <text evidence="9">Belongs to the class I-like SAM-binding methyltransferase superfamily. Trm1 family.</text>
</comment>
<evidence type="ECO:0000256" key="1">
    <source>
        <dbReference type="ARBA" id="ARBA00022555"/>
    </source>
</evidence>
<proteinExistence type="inferred from homology"/>
<evidence type="ECO:0000256" key="5">
    <source>
        <dbReference type="ARBA" id="ARBA00022694"/>
    </source>
</evidence>
<dbReference type="InterPro" id="IPR042296">
    <property type="entry name" value="tRNA_met_Trm1_C"/>
</dbReference>
<dbReference type="InterPro" id="IPR002905">
    <property type="entry name" value="Trm1"/>
</dbReference>
<organism evidence="10 11">
    <name type="scientific">Encephalitozoon hellem</name>
    <name type="common">Microsporidian parasite</name>
    <dbReference type="NCBI Taxonomy" id="27973"/>
    <lineage>
        <taxon>Eukaryota</taxon>
        <taxon>Fungi</taxon>
        <taxon>Fungi incertae sedis</taxon>
        <taxon>Microsporidia</taxon>
        <taxon>Unikaryonidae</taxon>
        <taxon>Encephalitozoon</taxon>
    </lineage>
</organism>
<evidence type="ECO:0000313" key="10">
    <source>
        <dbReference type="EMBL" id="UTX43822.1"/>
    </source>
</evidence>
<keyword evidence="4 9" id="KW-0949">S-adenosyl-L-methionine</keyword>